<dbReference type="AlphaFoldDB" id="A0A0N4VQD1"/>
<dbReference type="Proteomes" id="UP000274131">
    <property type="component" value="Unassembled WGS sequence"/>
</dbReference>
<proteinExistence type="predicted"/>
<reference evidence="3" key="1">
    <citation type="submission" date="2017-02" db="UniProtKB">
        <authorList>
            <consortium name="WormBaseParasite"/>
        </authorList>
    </citation>
    <scope>IDENTIFICATION</scope>
</reference>
<name>A0A0N4VQD1_ENTVE</name>
<accession>A0A0N4VQD1</accession>
<organism evidence="3">
    <name type="scientific">Enterobius vermicularis</name>
    <name type="common">Human pinworm</name>
    <dbReference type="NCBI Taxonomy" id="51028"/>
    <lineage>
        <taxon>Eukaryota</taxon>
        <taxon>Metazoa</taxon>
        <taxon>Ecdysozoa</taxon>
        <taxon>Nematoda</taxon>
        <taxon>Chromadorea</taxon>
        <taxon>Rhabditida</taxon>
        <taxon>Spirurina</taxon>
        <taxon>Oxyuridomorpha</taxon>
        <taxon>Oxyuroidea</taxon>
        <taxon>Oxyuridae</taxon>
        <taxon>Enterobius</taxon>
    </lineage>
</organism>
<reference evidence="1 2" key="2">
    <citation type="submission" date="2018-10" db="EMBL/GenBank/DDBJ databases">
        <authorList>
            <consortium name="Pathogen Informatics"/>
        </authorList>
    </citation>
    <scope>NUCLEOTIDE SEQUENCE [LARGE SCALE GENOMIC DNA]</scope>
</reference>
<evidence type="ECO:0000313" key="2">
    <source>
        <dbReference type="Proteomes" id="UP000274131"/>
    </source>
</evidence>
<dbReference type="EMBL" id="UXUI01014381">
    <property type="protein sequence ID" value="VDD97626.1"/>
    <property type="molecule type" value="Genomic_DNA"/>
</dbReference>
<protein>
    <submittedName>
        <fullName evidence="3">40S ribosomal protein S15</fullName>
    </submittedName>
</protein>
<evidence type="ECO:0000313" key="1">
    <source>
        <dbReference type="EMBL" id="VDD97626.1"/>
    </source>
</evidence>
<sequence length="66" mass="7682">MISVDELPDRVRLQKLKVTVLKVREFCTVSQDSLRLPECSQALENLLTAGMMRMISRYLHMVRFGK</sequence>
<keyword evidence="2" id="KW-1185">Reference proteome</keyword>
<gene>
    <name evidence="1" type="ORF">EVEC_LOCUS12377</name>
</gene>
<dbReference type="WBParaSite" id="EVEC_0001323001-mRNA-1">
    <property type="protein sequence ID" value="EVEC_0001323001-mRNA-1"/>
    <property type="gene ID" value="EVEC_0001323001"/>
</dbReference>
<evidence type="ECO:0000313" key="3">
    <source>
        <dbReference type="WBParaSite" id="EVEC_0001323001-mRNA-1"/>
    </source>
</evidence>